<comment type="subcellular location">
    <subcellularLocation>
        <location evidence="8">Secreted</location>
    </subcellularLocation>
</comment>
<evidence type="ECO:0000256" key="9">
    <source>
        <dbReference type="SAM" id="MobiDB-lite"/>
    </source>
</evidence>
<dbReference type="Pfam" id="PF02868">
    <property type="entry name" value="Peptidase_M4_C"/>
    <property type="match status" value="1"/>
</dbReference>
<dbReference type="GO" id="GO:0006508">
    <property type="term" value="P:proteolysis"/>
    <property type="evidence" value="ECO:0007669"/>
    <property type="project" value="UniProtKB-KW"/>
</dbReference>
<dbReference type="CDD" id="cd09597">
    <property type="entry name" value="M4_TLP"/>
    <property type="match status" value="1"/>
</dbReference>
<feature type="active site" description="Proton donor" evidence="7">
    <location>
        <position position="294"/>
    </location>
</feature>
<keyword evidence="5 8" id="KW-0862">Zinc</keyword>
<feature type="domain" description="Peptidase M4 C-terminal" evidence="11">
    <location>
        <begin position="203"/>
        <end position="372"/>
    </location>
</feature>
<dbReference type="Gene3D" id="3.10.170.10">
    <property type="match status" value="1"/>
</dbReference>
<gene>
    <name evidence="12" type="ORF">C3B59_10160</name>
</gene>
<dbReference type="EC" id="3.4.24.-" evidence="8"/>
<dbReference type="Proteomes" id="UP000237104">
    <property type="component" value="Unassembled WGS sequence"/>
</dbReference>
<evidence type="ECO:0000256" key="3">
    <source>
        <dbReference type="ARBA" id="ARBA00022723"/>
    </source>
</evidence>
<keyword evidence="3" id="KW-0479">Metal-binding</keyword>
<feature type="active site" evidence="7">
    <location>
        <position position="193"/>
    </location>
</feature>
<evidence type="ECO:0000256" key="6">
    <source>
        <dbReference type="ARBA" id="ARBA00023049"/>
    </source>
</evidence>
<feature type="compositionally biased region" description="Polar residues" evidence="9">
    <location>
        <begin position="1"/>
        <end position="10"/>
    </location>
</feature>
<dbReference type="GO" id="GO:0005576">
    <property type="term" value="C:extracellular region"/>
    <property type="evidence" value="ECO:0007669"/>
    <property type="project" value="UniProtKB-SubCell"/>
</dbReference>
<proteinExistence type="inferred from homology"/>
<dbReference type="PANTHER" id="PTHR43579:SF1">
    <property type="entry name" value="NEUTRAL METALLOPROTEINASE"/>
    <property type="match status" value="1"/>
</dbReference>
<dbReference type="EMBL" id="PPXF01000047">
    <property type="protein sequence ID" value="POH64195.1"/>
    <property type="molecule type" value="Genomic_DNA"/>
</dbReference>
<dbReference type="OrthoDB" id="291295at2"/>
<dbReference type="RefSeq" id="WP_103431242.1">
    <property type="nucleotide sequence ID" value="NZ_PPXF01000047.1"/>
</dbReference>
<dbReference type="InterPro" id="IPR023612">
    <property type="entry name" value="Peptidase_M4"/>
</dbReference>
<dbReference type="GO" id="GO:0046872">
    <property type="term" value="F:metal ion binding"/>
    <property type="evidence" value="ECO:0007669"/>
    <property type="project" value="UniProtKB-UniRule"/>
</dbReference>
<evidence type="ECO:0000256" key="8">
    <source>
        <dbReference type="RuleBase" id="RU366073"/>
    </source>
</evidence>
<dbReference type="Gene3D" id="1.10.390.10">
    <property type="entry name" value="Neutral Protease Domain 2"/>
    <property type="match status" value="1"/>
</dbReference>
<dbReference type="Pfam" id="PF01447">
    <property type="entry name" value="Peptidase_M4"/>
    <property type="match status" value="1"/>
</dbReference>
<keyword evidence="6 8" id="KW-0482">Metalloprotease</keyword>
<feature type="region of interest" description="Disordered" evidence="9">
    <location>
        <begin position="1"/>
        <end position="25"/>
    </location>
</feature>
<dbReference type="InterPro" id="IPR052759">
    <property type="entry name" value="Metalloprotease_M4"/>
</dbReference>
<evidence type="ECO:0000313" key="13">
    <source>
        <dbReference type="Proteomes" id="UP000237104"/>
    </source>
</evidence>
<feature type="domain" description="Peptidase M4" evidence="10">
    <location>
        <begin position="121"/>
        <end position="200"/>
    </location>
</feature>
<evidence type="ECO:0000256" key="4">
    <source>
        <dbReference type="ARBA" id="ARBA00022801"/>
    </source>
</evidence>
<keyword evidence="4 8" id="KW-0378">Hydrolase</keyword>
<comment type="cofactor">
    <cofactor evidence="8">
        <name>Zn(2+)</name>
        <dbReference type="ChEBI" id="CHEBI:29105"/>
    </cofactor>
</comment>
<keyword evidence="8" id="KW-0964">Secreted</keyword>
<comment type="caution">
    <text evidence="12">The sequence shown here is derived from an EMBL/GenBank/DDBJ whole genome shotgun (WGS) entry which is preliminary data.</text>
</comment>
<sequence length="381" mass="40633">MTGTDQTQSPVPIPGRPHRHGRSAPPFRCGVVPPYLLEHLAAVEDPRFKAAAEAARRSLRVDDPIRSLRVERRTSALPALPVQAVPGVSTRTISDAGQLQRLPGRTVRTEGQPPVTDVAVNEAYTGLGDTHGLYWSQYQRDSIDGRGLPLDATVHYGRDYDNAFWDGERMVFGDGDGEVFNRFTISLSVIAHELTHGVTQYSANLAYQGQSGALNESVSDVFGALVEQYAAGQDTRSASWLIGAGLFTEQVQGQALRSMKAPGTAYDDDVLGTDPQPASMDGYIDTEDDYGGVHLNSGIPNRAFYLVAEALGGNAWEAPGQIWYDTLTGPTLTANADFAAFATATATAAITRYGAGSAEHDAVLAGWTGVGVVLDPLRAAS</sequence>
<evidence type="ECO:0000259" key="10">
    <source>
        <dbReference type="Pfam" id="PF01447"/>
    </source>
</evidence>
<dbReference type="AlphaFoldDB" id="A0A2S3ZCW0"/>
<evidence type="ECO:0000313" key="12">
    <source>
        <dbReference type="EMBL" id="POH64195.1"/>
    </source>
</evidence>
<name>A0A2S3ZCW0_9MICO</name>
<accession>A0A2S3ZCW0</accession>
<keyword evidence="2 8" id="KW-0645">Protease</keyword>
<comment type="function">
    <text evidence="8">Extracellular zinc metalloprotease.</text>
</comment>
<dbReference type="InterPro" id="IPR001570">
    <property type="entry name" value="Peptidase_M4_C_domain"/>
</dbReference>
<evidence type="ECO:0000256" key="2">
    <source>
        <dbReference type="ARBA" id="ARBA00022670"/>
    </source>
</evidence>
<evidence type="ECO:0000259" key="11">
    <source>
        <dbReference type="Pfam" id="PF02868"/>
    </source>
</evidence>
<dbReference type="InterPro" id="IPR013856">
    <property type="entry name" value="Peptidase_M4_domain"/>
</dbReference>
<evidence type="ECO:0000256" key="5">
    <source>
        <dbReference type="ARBA" id="ARBA00022833"/>
    </source>
</evidence>
<dbReference type="SUPFAM" id="SSF55486">
    <property type="entry name" value="Metalloproteases ('zincins'), catalytic domain"/>
    <property type="match status" value="1"/>
</dbReference>
<reference evidence="12 13" key="1">
    <citation type="submission" date="2018-01" db="EMBL/GenBank/DDBJ databases">
        <title>Cryobacterium sp. nov., from glaciers in China.</title>
        <authorList>
            <person name="Liu Q."/>
            <person name="Xin Y.-H."/>
        </authorList>
    </citation>
    <scope>NUCLEOTIDE SEQUENCE [LARGE SCALE GENOMIC DNA]</scope>
    <source>
        <strain evidence="12 13">TMB1-8</strain>
    </source>
</reference>
<comment type="similarity">
    <text evidence="1 8">Belongs to the peptidase M4 family.</text>
</comment>
<evidence type="ECO:0000256" key="1">
    <source>
        <dbReference type="ARBA" id="ARBA00009388"/>
    </source>
</evidence>
<dbReference type="PANTHER" id="PTHR43579">
    <property type="match status" value="1"/>
</dbReference>
<dbReference type="InterPro" id="IPR027268">
    <property type="entry name" value="Peptidase_M4/M1_CTD_sf"/>
</dbReference>
<dbReference type="GO" id="GO:0004222">
    <property type="term" value="F:metalloendopeptidase activity"/>
    <property type="evidence" value="ECO:0007669"/>
    <property type="project" value="UniProtKB-UniRule"/>
</dbReference>
<dbReference type="PRINTS" id="PR00730">
    <property type="entry name" value="THERMOLYSIN"/>
</dbReference>
<evidence type="ECO:0000256" key="7">
    <source>
        <dbReference type="PIRSR" id="PIRSR623612-1"/>
    </source>
</evidence>
<organism evidence="12 13">
    <name type="scientific">Cryobacterium zongtaii</name>
    <dbReference type="NCBI Taxonomy" id="1259217"/>
    <lineage>
        <taxon>Bacteria</taxon>
        <taxon>Bacillati</taxon>
        <taxon>Actinomycetota</taxon>
        <taxon>Actinomycetes</taxon>
        <taxon>Micrococcales</taxon>
        <taxon>Microbacteriaceae</taxon>
        <taxon>Cryobacterium</taxon>
    </lineage>
</organism>
<protein>
    <recommendedName>
        <fullName evidence="8">Neutral metalloproteinase</fullName>
        <ecNumber evidence="8">3.4.24.-</ecNumber>
    </recommendedName>
</protein>